<sequence length="189" mass="20874">MKLKLTHLSLMLLAFQSMAQETDTSAINQRVEMKDGKITIHLQGHAYESGVQFDLSDPDMVLTIETDPSAAPQALQPLPEPTNDELESEPENHQNPPAPEEDSPFNEAKALALKVEAQERAVSGDFDQALQLLNEAQPLTAQPAKILATKGSVLYKLGNVESAIVAWQQALDFDPNLGEVKRMMEWLEK</sequence>
<proteinExistence type="predicted"/>
<keyword evidence="2 3" id="KW-0802">TPR repeat</keyword>
<dbReference type="RefSeq" id="WP_022604691.1">
    <property type="nucleotide sequence ID" value="NZ_LK391965.1"/>
</dbReference>
<dbReference type="PROSITE" id="PS50005">
    <property type="entry name" value="TPR"/>
    <property type="match status" value="1"/>
</dbReference>
<dbReference type="InterPro" id="IPR013105">
    <property type="entry name" value="TPR_2"/>
</dbReference>
<evidence type="ECO:0000256" key="4">
    <source>
        <dbReference type="SAM" id="MobiDB-lite"/>
    </source>
</evidence>
<dbReference type="EMBL" id="CAOF01000070">
    <property type="protein sequence ID" value="CCO45966.1"/>
    <property type="molecule type" value="Genomic_DNA"/>
</dbReference>
<reference evidence="6 7" key="1">
    <citation type="journal article" date="2013" name="ISME J.">
        <title>Comparative genomics of pathogenic lineages of Vibrio nigripulchritudo identifies virulence-associated traits.</title>
        <authorList>
            <person name="Goudenege D."/>
            <person name="Labreuche Y."/>
            <person name="Krin E."/>
            <person name="Ansquer D."/>
            <person name="Mangenot S."/>
            <person name="Calteau A."/>
            <person name="Medigue C."/>
            <person name="Mazel D."/>
            <person name="Polz M.F."/>
            <person name="Le Roux F."/>
        </authorList>
    </citation>
    <scope>NUCLEOTIDE SEQUENCE [LARGE SCALE GENOMIC DNA]</scope>
    <source>
        <strain evidence="6 7">SOn1</strain>
    </source>
</reference>
<dbReference type="SMART" id="SM00028">
    <property type="entry name" value="TPR"/>
    <property type="match status" value="2"/>
</dbReference>
<dbReference type="InterPro" id="IPR019734">
    <property type="entry name" value="TPR_rpt"/>
</dbReference>
<evidence type="ECO:0000313" key="6">
    <source>
        <dbReference type="EMBL" id="CCO45966.1"/>
    </source>
</evidence>
<feature type="chain" id="PRO_5043427498" evidence="5">
    <location>
        <begin position="20"/>
        <end position="189"/>
    </location>
</feature>
<evidence type="ECO:0000313" key="7">
    <source>
        <dbReference type="Proteomes" id="UP000018211"/>
    </source>
</evidence>
<comment type="caution">
    <text evidence="6">The sequence shown here is derived from an EMBL/GenBank/DDBJ whole genome shotgun (WGS) entry which is preliminary data.</text>
</comment>
<keyword evidence="5" id="KW-0732">Signal</keyword>
<evidence type="ECO:0000256" key="2">
    <source>
        <dbReference type="ARBA" id="ARBA00022803"/>
    </source>
</evidence>
<evidence type="ECO:0000256" key="1">
    <source>
        <dbReference type="ARBA" id="ARBA00022737"/>
    </source>
</evidence>
<dbReference type="Gene3D" id="1.25.40.10">
    <property type="entry name" value="Tetratricopeptide repeat domain"/>
    <property type="match status" value="1"/>
</dbReference>
<organism evidence="6 7">
    <name type="scientific">Vibrio nigripulchritudo SOn1</name>
    <dbReference type="NCBI Taxonomy" id="1238450"/>
    <lineage>
        <taxon>Bacteria</taxon>
        <taxon>Pseudomonadati</taxon>
        <taxon>Pseudomonadota</taxon>
        <taxon>Gammaproteobacteria</taxon>
        <taxon>Vibrionales</taxon>
        <taxon>Vibrionaceae</taxon>
        <taxon>Vibrio</taxon>
    </lineage>
</organism>
<dbReference type="InterPro" id="IPR011990">
    <property type="entry name" value="TPR-like_helical_dom_sf"/>
</dbReference>
<name>A0AAV2VNE3_9VIBR</name>
<feature type="region of interest" description="Disordered" evidence="4">
    <location>
        <begin position="69"/>
        <end position="105"/>
    </location>
</feature>
<evidence type="ECO:0000256" key="5">
    <source>
        <dbReference type="SAM" id="SignalP"/>
    </source>
</evidence>
<feature type="repeat" description="TPR" evidence="3">
    <location>
        <begin position="144"/>
        <end position="177"/>
    </location>
</feature>
<keyword evidence="1" id="KW-0677">Repeat</keyword>
<dbReference type="Proteomes" id="UP000018211">
    <property type="component" value="Unassembled WGS sequence"/>
</dbReference>
<dbReference type="SUPFAM" id="SSF48452">
    <property type="entry name" value="TPR-like"/>
    <property type="match status" value="1"/>
</dbReference>
<evidence type="ECO:0000256" key="3">
    <source>
        <dbReference type="PROSITE-ProRule" id="PRU00339"/>
    </source>
</evidence>
<feature type="signal peptide" evidence="5">
    <location>
        <begin position="1"/>
        <end position="19"/>
    </location>
</feature>
<dbReference type="Pfam" id="PF07719">
    <property type="entry name" value="TPR_2"/>
    <property type="match status" value="1"/>
</dbReference>
<protein>
    <submittedName>
        <fullName evidence="6">Tetratricopeptide repeat domain protein</fullName>
    </submittedName>
</protein>
<gene>
    <name evidence="6" type="ORF">VIBNISOn1_1610091</name>
</gene>
<dbReference type="AlphaFoldDB" id="A0AAV2VNE3"/>
<accession>A0AAV2VNE3</accession>